<accession>A0A7X5LP21</accession>
<protein>
    <submittedName>
        <fullName evidence="1">Uncharacterized protein</fullName>
    </submittedName>
</protein>
<dbReference type="AlphaFoldDB" id="A0A7X5LP21"/>
<reference evidence="1 2" key="1">
    <citation type="submission" date="2020-01" db="EMBL/GenBank/DDBJ databases">
        <authorList>
            <person name="Chen J."/>
            <person name="Zhu S."/>
            <person name="Yang J."/>
        </authorList>
    </citation>
    <scope>NUCLEOTIDE SEQUENCE [LARGE SCALE GENOMIC DNA]</scope>
    <source>
        <strain evidence="1 2">345S023</strain>
    </source>
</reference>
<dbReference type="Proteomes" id="UP000470213">
    <property type="component" value="Unassembled WGS sequence"/>
</dbReference>
<dbReference type="RefSeq" id="WP_163087955.1">
    <property type="nucleotide sequence ID" value="NZ_JAAAWN010000030.1"/>
</dbReference>
<gene>
    <name evidence="1" type="ORF">GTH32_16890</name>
</gene>
<sequence>MALEMSTQGSINSLLSSVAAPATNTQAQAATQTEDTATQGQDLPSMFAALFAQMPNTDETDTEQDATASASTQSTAGLNTNMLSALTSDDAISVMQNSLLSALQNNVFAGLTESASATSLADTESTTQTSNIDGAQANGAAEGMFDQLYTSAFGEDGLGLQDGFDTLNIVNHLPIVSDIYEATTSTHIDAAASLAGGFLYGGVAGMLYTDADLTVEKMTGESISTNLWDYGKQTFSNLVGSEGSTTDEPTSELDVASTLTDNAYQFVQRNIGG</sequence>
<proteinExistence type="predicted"/>
<dbReference type="EMBL" id="JAAAWN010000030">
    <property type="protein sequence ID" value="NDV92848.1"/>
    <property type="molecule type" value="Genomic_DNA"/>
</dbReference>
<comment type="caution">
    <text evidence="1">The sequence shown here is derived from an EMBL/GenBank/DDBJ whole genome shotgun (WGS) entry which is preliminary data.</text>
</comment>
<organism evidence="1 2">
    <name type="scientific">Alteromonas profundi</name>
    <dbReference type="NCBI Taxonomy" id="2696062"/>
    <lineage>
        <taxon>Bacteria</taxon>
        <taxon>Pseudomonadati</taxon>
        <taxon>Pseudomonadota</taxon>
        <taxon>Gammaproteobacteria</taxon>
        <taxon>Alteromonadales</taxon>
        <taxon>Alteromonadaceae</taxon>
        <taxon>Alteromonas/Salinimonas group</taxon>
        <taxon>Alteromonas</taxon>
    </lineage>
</organism>
<name>A0A7X5LP21_9ALTE</name>
<keyword evidence="2" id="KW-1185">Reference proteome</keyword>
<evidence type="ECO:0000313" key="1">
    <source>
        <dbReference type="EMBL" id="NDV92848.1"/>
    </source>
</evidence>
<evidence type="ECO:0000313" key="2">
    <source>
        <dbReference type="Proteomes" id="UP000470213"/>
    </source>
</evidence>